<organism evidence="1 2">
    <name type="scientific">Methylacidiphilum infernorum (isolate V4)</name>
    <name type="common">Methylokorus infernorum (strain V4)</name>
    <dbReference type="NCBI Taxonomy" id="481448"/>
    <lineage>
        <taxon>Bacteria</taxon>
        <taxon>Pseudomonadati</taxon>
        <taxon>Verrucomicrobiota</taxon>
        <taxon>Methylacidiphilae</taxon>
        <taxon>Methylacidiphilales</taxon>
        <taxon>Methylacidiphilaceae</taxon>
        <taxon>Methylacidiphilum (ex Ratnadevi et al. 2023)</taxon>
    </lineage>
</organism>
<name>B3DV45_METI4</name>
<evidence type="ECO:0000313" key="2">
    <source>
        <dbReference type="Proteomes" id="UP000009149"/>
    </source>
</evidence>
<dbReference type="HOGENOM" id="CLU_3357053_0_0_0"/>
<dbReference type="Proteomes" id="UP000009149">
    <property type="component" value="Chromosome"/>
</dbReference>
<sequence>MSHSLRMAFLTIQVKWKNFQLLFCFSSRKGFQRVEE</sequence>
<protein>
    <submittedName>
        <fullName evidence="1">Uncharacterized protein</fullName>
    </submittedName>
</protein>
<dbReference type="AlphaFoldDB" id="B3DV45"/>
<proteinExistence type="predicted"/>
<dbReference type="EMBL" id="CP000975">
    <property type="protein sequence ID" value="ACD83198.1"/>
    <property type="molecule type" value="Genomic_DNA"/>
</dbReference>
<dbReference type="KEGG" id="min:Minf_1143"/>
<accession>B3DV45</accession>
<reference evidence="1 2" key="1">
    <citation type="journal article" date="2008" name="Biol. Direct">
        <title>Complete genome sequence of the extremely acidophilic methanotroph isolate V4, Methylacidiphilum infernorum, a representative of the bacterial phylum Verrucomicrobia.</title>
        <authorList>
            <person name="Hou S."/>
            <person name="Makarova K.S."/>
            <person name="Saw J.H."/>
            <person name="Senin P."/>
            <person name="Ly B.V."/>
            <person name="Zhou Z."/>
            <person name="Ren Y."/>
            <person name="Wang J."/>
            <person name="Galperin M.Y."/>
            <person name="Omelchenko M.V."/>
            <person name="Wolf Y.I."/>
            <person name="Yutin N."/>
            <person name="Koonin E.V."/>
            <person name="Stott M.B."/>
            <person name="Mountain B.W."/>
            <person name="Crowe M.A."/>
            <person name="Smirnova A.V."/>
            <person name="Dunfield P.F."/>
            <person name="Feng L."/>
            <person name="Wang L."/>
            <person name="Alam M."/>
        </authorList>
    </citation>
    <scope>NUCLEOTIDE SEQUENCE [LARGE SCALE GENOMIC DNA]</scope>
    <source>
        <strain evidence="2">Isolate V4</strain>
    </source>
</reference>
<gene>
    <name evidence="1" type="ordered locus">Minf_1143</name>
</gene>
<evidence type="ECO:0000313" key="1">
    <source>
        <dbReference type="EMBL" id="ACD83198.1"/>
    </source>
</evidence>